<reference evidence="3" key="2">
    <citation type="submission" date="2012-11" db="EMBL/GenBank/DDBJ databases">
        <authorList>
            <person name="Kuo A."/>
            <person name="Curtis B.A."/>
            <person name="Tanifuji G."/>
            <person name="Burki F."/>
            <person name="Gruber A."/>
            <person name="Irimia M."/>
            <person name="Maruyama S."/>
            <person name="Arias M.C."/>
            <person name="Ball S.G."/>
            <person name="Gile G.H."/>
            <person name="Hirakawa Y."/>
            <person name="Hopkins J.F."/>
            <person name="Rensing S.A."/>
            <person name="Schmutz J."/>
            <person name="Symeonidi A."/>
            <person name="Elias M."/>
            <person name="Eveleigh R.J."/>
            <person name="Herman E.K."/>
            <person name="Klute M.J."/>
            <person name="Nakayama T."/>
            <person name="Obornik M."/>
            <person name="Reyes-Prieto A."/>
            <person name="Armbrust E.V."/>
            <person name="Aves S.J."/>
            <person name="Beiko R.G."/>
            <person name="Coutinho P."/>
            <person name="Dacks J.B."/>
            <person name="Durnford D.G."/>
            <person name="Fast N.M."/>
            <person name="Green B.R."/>
            <person name="Grisdale C."/>
            <person name="Hempe F."/>
            <person name="Henrissat B."/>
            <person name="Hoppner M.P."/>
            <person name="Ishida K.-I."/>
            <person name="Kim E."/>
            <person name="Koreny L."/>
            <person name="Kroth P.G."/>
            <person name="Liu Y."/>
            <person name="Malik S.-B."/>
            <person name="Maier U.G."/>
            <person name="McRose D."/>
            <person name="Mock T."/>
            <person name="Neilson J.A."/>
            <person name="Onodera N.T."/>
            <person name="Poole A.M."/>
            <person name="Pritham E.J."/>
            <person name="Richards T.A."/>
            <person name="Rocap G."/>
            <person name="Roy S.W."/>
            <person name="Sarai C."/>
            <person name="Schaack S."/>
            <person name="Shirato S."/>
            <person name="Slamovits C.H."/>
            <person name="Spencer D.F."/>
            <person name="Suzuki S."/>
            <person name="Worden A.Z."/>
            <person name="Zauner S."/>
            <person name="Barry K."/>
            <person name="Bell C."/>
            <person name="Bharti A.K."/>
            <person name="Crow J.A."/>
            <person name="Grimwood J."/>
            <person name="Kramer R."/>
            <person name="Lindquist E."/>
            <person name="Lucas S."/>
            <person name="Salamov A."/>
            <person name="McFadden G.I."/>
            <person name="Lane C.E."/>
            <person name="Keeling P.J."/>
            <person name="Gray M.W."/>
            <person name="Grigoriev I.V."/>
            <person name="Archibald J.M."/>
        </authorList>
    </citation>
    <scope>NUCLEOTIDE SEQUENCE</scope>
    <source>
        <strain evidence="3">CCMP2712</strain>
    </source>
</reference>
<dbReference type="GO" id="GO:0005737">
    <property type="term" value="C:cytoplasm"/>
    <property type="evidence" value="ECO:0007669"/>
    <property type="project" value="TreeGrafter"/>
</dbReference>
<dbReference type="PaxDb" id="55529-EKX35010"/>
<dbReference type="PANTHER" id="PTHR14614:SF10">
    <property type="entry name" value="PROTEIN N-TERMINAL AND LYSINE N-METHYLTRANSFERASE EFM7"/>
    <property type="match status" value="1"/>
</dbReference>
<dbReference type="eggNOG" id="KOG2920">
    <property type="taxonomic scope" value="Eukaryota"/>
</dbReference>
<dbReference type="EnsemblProtists" id="EKX35010">
    <property type="protein sequence ID" value="EKX35010"/>
    <property type="gene ID" value="GUITHDRAFT_80184"/>
</dbReference>
<proteinExistence type="predicted"/>
<feature type="non-terminal residue" evidence="1">
    <location>
        <position position="1"/>
    </location>
</feature>
<dbReference type="InterPro" id="IPR029063">
    <property type="entry name" value="SAM-dependent_MTases_sf"/>
</dbReference>
<dbReference type="OrthoDB" id="46564at2759"/>
<dbReference type="Gene3D" id="3.40.50.150">
    <property type="entry name" value="Vaccinia Virus protein VP39"/>
    <property type="match status" value="1"/>
</dbReference>
<keyword evidence="3" id="KW-1185">Reference proteome</keyword>
<protein>
    <submittedName>
        <fullName evidence="1 2">Uncharacterized protein</fullName>
    </submittedName>
</protein>
<dbReference type="PANTHER" id="PTHR14614">
    <property type="entry name" value="HEPATOCELLULAR CARCINOMA-ASSOCIATED ANTIGEN"/>
    <property type="match status" value="1"/>
</dbReference>
<dbReference type="Proteomes" id="UP000011087">
    <property type="component" value="Unassembled WGS sequence"/>
</dbReference>
<evidence type="ECO:0000313" key="3">
    <source>
        <dbReference type="Proteomes" id="UP000011087"/>
    </source>
</evidence>
<accession>L1IGQ2</accession>
<dbReference type="STRING" id="905079.L1IGQ2"/>
<dbReference type="Pfam" id="PF10294">
    <property type="entry name" value="Methyltransf_16"/>
    <property type="match status" value="1"/>
</dbReference>
<gene>
    <name evidence="1" type="ORF">GUITHDRAFT_80184</name>
</gene>
<evidence type="ECO:0000313" key="1">
    <source>
        <dbReference type="EMBL" id="EKX35010.1"/>
    </source>
</evidence>
<dbReference type="OMA" id="SEYPLEW"/>
<dbReference type="GeneID" id="17291716"/>
<dbReference type="RefSeq" id="XP_005821990.1">
    <property type="nucleotide sequence ID" value="XM_005821933.1"/>
</dbReference>
<evidence type="ECO:0000313" key="2">
    <source>
        <dbReference type="EnsemblProtists" id="EKX35010"/>
    </source>
</evidence>
<dbReference type="AlphaFoldDB" id="L1IGQ2"/>
<organism evidence="1">
    <name type="scientific">Guillardia theta (strain CCMP2712)</name>
    <name type="common">Cryptophyte</name>
    <dbReference type="NCBI Taxonomy" id="905079"/>
    <lineage>
        <taxon>Eukaryota</taxon>
        <taxon>Cryptophyceae</taxon>
        <taxon>Pyrenomonadales</taxon>
        <taxon>Geminigeraceae</taxon>
        <taxon>Guillardia</taxon>
    </lineage>
</organism>
<dbReference type="KEGG" id="gtt:GUITHDRAFT_80184"/>
<name>L1IGQ2_GUITC</name>
<reference evidence="1 3" key="1">
    <citation type="journal article" date="2012" name="Nature">
        <title>Algal genomes reveal evolutionary mosaicism and the fate of nucleomorphs.</title>
        <authorList>
            <consortium name="DOE Joint Genome Institute"/>
            <person name="Curtis B.A."/>
            <person name="Tanifuji G."/>
            <person name="Burki F."/>
            <person name="Gruber A."/>
            <person name="Irimia M."/>
            <person name="Maruyama S."/>
            <person name="Arias M.C."/>
            <person name="Ball S.G."/>
            <person name="Gile G.H."/>
            <person name="Hirakawa Y."/>
            <person name="Hopkins J.F."/>
            <person name="Kuo A."/>
            <person name="Rensing S.A."/>
            <person name="Schmutz J."/>
            <person name="Symeonidi A."/>
            <person name="Elias M."/>
            <person name="Eveleigh R.J."/>
            <person name="Herman E.K."/>
            <person name="Klute M.J."/>
            <person name="Nakayama T."/>
            <person name="Obornik M."/>
            <person name="Reyes-Prieto A."/>
            <person name="Armbrust E.V."/>
            <person name="Aves S.J."/>
            <person name="Beiko R.G."/>
            <person name="Coutinho P."/>
            <person name="Dacks J.B."/>
            <person name="Durnford D.G."/>
            <person name="Fast N.M."/>
            <person name="Green B.R."/>
            <person name="Grisdale C.J."/>
            <person name="Hempel F."/>
            <person name="Henrissat B."/>
            <person name="Hoppner M.P."/>
            <person name="Ishida K."/>
            <person name="Kim E."/>
            <person name="Koreny L."/>
            <person name="Kroth P.G."/>
            <person name="Liu Y."/>
            <person name="Malik S.B."/>
            <person name="Maier U.G."/>
            <person name="McRose D."/>
            <person name="Mock T."/>
            <person name="Neilson J.A."/>
            <person name="Onodera N.T."/>
            <person name="Poole A.M."/>
            <person name="Pritham E.J."/>
            <person name="Richards T.A."/>
            <person name="Rocap G."/>
            <person name="Roy S.W."/>
            <person name="Sarai C."/>
            <person name="Schaack S."/>
            <person name="Shirato S."/>
            <person name="Slamovits C.H."/>
            <person name="Spencer D.F."/>
            <person name="Suzuki S."/>
            <person name="Worden A.Z."/>
            <person name="Zauner S."/>
            <person name="Barry K."/>
            <person name="Bell C."/>
            <person name="Bharti A.K."/>
            <person name="Crow J.A."/>
            <person name="Grimwood J."/>
            <person name="Kramer R."/>
            <person name="Lindquist E."/>
            <person name="Lucas S."/>
            <person name="Salamov A."/>
            <person name="McFadden G.I."/>
            <person name="Lane C.E."/>
            <person name="Keeling P.J."/>
            <person name="Gray M.W."/>
            <person name="Grigoriev I.V."/>
            <person name="Archibald J.M."/>
        </authorList>
    </citation>
    <scope>NUCLEOTIDE SEQUENCE</scope>
    <source>
        <strain evidence="1 3">CCMP2712</strain>
    </source>
</reference>
<sequence>HSLWGHLLWNSAKCMVEYLVEHAEDIRGKQIVELGAGIGLPSVVASMKGAKRVVITDYPDEDLLMTIKSNVERLDLKVGCAPLIAITHEPDKYGKNMEVVGHKWGSNTQQLRDLSCGRGFDLIIISDAIFNHYAHNALLRSCSELLCDSPESRILVSFSHHRPRLYKEDLNFFEVHLLRS</sequence>
<dbReference type="SUPFAM" id="SSF53335">
    <property type="entry name" value="S-adenosyl-L-methionine-dependent methyltransferases"/>
    <property type="match status" value="1"/>
</dbReference>
<dbReference type="InterPro" id="IPR019410">
    <property type="entry name" value="Methyltransf_16"/>
</dbReference>
<reference evidence="2" key="3">
    <citation type="submission" date="2015-06" db="UniProtKB">
        <authorList>
            <consortium name="EnsemblProtists"/>
        </authorList>
    </citation>
    <scope>IDENTIFICATION</scope>
</reference>
<dbReference type="EMBL" id="JH993099">
    <property type="protein sequence ID" value="EKX35010.1"/>
    <property type="molecule type" value="Genomic_DNA"/>
</dbReference>
<dbReference type="HOGENOM" id="CLU_032409_0_1_1"/>